<keyword evidence="3" id="KW-1185">Reference proteome</keyword>
<reference evidence="3" key="1">
    <citation type="journal article" date="2019" name="Int. J. Syst. Evol. Microbiol.">
        <title>The Global Catalogue of Microorganisms (GCM) 10K type strain sequencing project: providing services to taxonomists for standard genome sequencing and annotation.</title>
        <authorList>
            <consortium name="The Broad Institute Genomics Platform"/>
            <consortium name="The Broad Institute Genome Sequencing Center for Infectious Disease"/>
            <person name="Wu L."/>
            <person name="Ma J."/>
        </authorList>
    </citation>
    <scope>NUCLEOTIDE SEQUENCE [LARGE SCALE GENOMIC DNA]</scope>
    <source>
        <strain evidence="3">JCM 12393</strain>
    </source>
</reference>
<dbReference type="Proteomes" id="UP001499863">
    <property type="component" value="Unassembled WGS sequence"/>
</dbReference>
<proteinExistence type="predicted"/>
<protein>
    <submittedName>
        <fullName evidence="2">Uncharacterized protein</fullName>
    </submittedName>
</protein>
<feature type="compositionally biased region" description="Pro residues" evidence="1">
    <location>
        <begin position="331"/>
        <end position="344"/>
    </location>
</feature>
<dbReference type="EMBL" id="BAAAKJ010000396">
    <property type="protein sequence ID" value="GAA1410758.1"/>
    <property type="molecule type" value="Genomic_DNA"/>
</dbReference>
<feature type="compositionally biased region" description="Low complexity" evidence="1">
    <location>
        <begin position="349"/>
        <end position="363"/>
    </location>
</feature>
<sequence>MLTCPDPPPITVVLDPHDDLPHTRAAQASHNPTTGRATVHPTIGTDSTICLAYDILAALGKPVPVTGYPRLDPEPPWAMAAAWTLATPITHLTVLRAHLLGRRRIHDLITLRERTGVHLVLVCHRRRPTPALEQALRHVEHRLADAAARLPGTHDTDLPRSRPPRPTPMHDRWLNLPALTTYSSGDGIQRRCCCTPPLAHDRGFHPPQMPPATATEVARRLHTATAHPHLAAQLATAVFTAASDAQLHTARPSDLSDGAATIALHDTDGLRFGCLTHPVPPWARPLLLAAAYQHAIAEAGDTPCSTPPSPATPCPTCSTSPTPANCAHPSHPSPVPVRAAPPPNRRTSARSGPSATPTTATPGLRALRSCKAARPHPPDADSRFRTPMEGEPHSVSARLGSRCSSPLRVLCPPVREGGECGVGPLDVAGEGPGAQ</sequence>
<accession>A0ABP4J3V1</accession>
<feature type="compositionally biased region" description="Low complexity" evidence="1">
    <location>
        <begin position="314"/>
        <end position="330"/>
    </location>
</feature>
<evidence type="ECO:0000256" key="1">
    <source>
        <dbReference type="SAM" id="MobiDB-lite"/>
    </source>
</evidence>
<evidence type="ECO:0000313" key="3">
    <source>
        <dbReference type="Proteomes" id="UP001499863"/>
    </source>
</evidence>
<feature type="region of interest" description="Disordered" evidence="1">
    <location>
        <begin position="149"/>
        <end position="172"/>
    </location>
</feature>
<evidence type="ECO:0000313" key="2">
    <source>
        <dbReference type="EMBL" id="GAA1410758.1"/>
    </source>
</evidence>
<comment type="caution">
    <text evidence="2">The sequence shown here is derived from an EMBL/GenBank/DDBJ whole genome shotgun (WGS) entry which is preliminary data.</text>
</comment>
<feature type="compositionally biased region" description="Polar residues" evidence="1">
    <location>
        <begin position="26"/>
        <end position="36"/>
    </location>
</feature>
<gene>
    <name evidence="2" type="ORF">GCM10009639_61920</name>
</gene>
<feature type="region of interest" description="Disordered" evidence="1">
    <location>
        <begin position="301"/>
        <end position="399"/>
    </location>
</feature>
<feature type="compositionally biased region" description="Basic and acidic residues" evidence="1">
    <location>
        <begin position="376"/>
        <end position="392"/>
    </location>
</feature>
<feature type="region of interest" description="Disordered" evidence="1">
    <location>
        <begin position="21"/>
        <end position="40"/>
    </location>
</feature>
<organism evidence="2 3">
    <name type="scientific">Kitasatospora putterlickiae</name>
    <dbReference type="NCBI Taxonomy" id="221725"/>
    <lineage>
        <taxon>Bacteria</taxon>
        <taxon>Bacillati</taxon>
        <taxon>Actinomycetota</taxon>
        <taxon>Actinomycetes</taxon>
        <taxon>Kitasatosporales</taxon>
        <taxon>Streptomycetaceae</taxon>
        <taxon>Kitasatospora</taxon>
    </lineage>
</organism>
<dbReference type="RefSeq" id="WP_344343629.1">
    <property type="nucleotide sequence ID" value="NZ_BAAAKJ010000396.1"/>
</dbReference>
<name>A0ABP4J3V1_9ACTN</name>
<feature type="region of interest" description="Disordered" evidence="1">
    <location>
        <begin position="415"/>
        <end position="435"/>
    </location>
</feature>